<organism evidence="1 2">
    <name type="scientific">Acidocella aquatica</name>
    <dbReference type="NCBI Taxonomy" id="1922313"/>
    <lineage>
        <taxon>Bacteria</taxon>
        <taxon>Pseudomonadati</taxon>
        <taxon>Pseudomonadota</taxon>
        <taxon>Alphaproteobacteria</taxon>
        <taxon>Acetobacterales</taxon>
        <taxon>Acidocellaceae</taxon>
        <taxon>Acidocella</taxon>
    </lineage>
</organism>
<sequence>MRRRHTGGYASRDRFKCEHATIVSSKGGLRFRFAHLSEPQTIALGPSPGRVIGITPRLTGIEQAIIGLGERRVIANAFDKVGV</sequence>
<dbReference type="Proteomes" id="UP001156641">
    <property type="component" value="Unassembled WGS sequence"/>
</dbReference>
<dbReference type="EMBL" id="BSOS01000008">
    <property type="protein sequence ID" value="GLR66035.1"/>
    <property type="molecule type" value="Genomic_DNA"/>
</dbReference>
<gene>
    <name evidence="1" type="ORF">GCM10010909_07130</name>
</gene>
<name>A0ABQ6A7J5_9PROT</name>
<reference evidence="2" key="1">
    <citation type="journal article" date="2019" name="Int. J. Syst. Evol. Microbiol.">
        <title>The Global Catalogue of Microorganisms (GCM) 10K type strain sequencing project: providing services to taxonomists for standard genome sequencing and annotation.</title>
        <authorList>
            <consortium name="The Broad Institute Genomics Platform"/>
            <consortium name="The Broad Institute Genome Sequencing Center for Infectious Disease"/>
            <person name="Wu L."/>
            <person name="Ma J."/>
        </authorList>
    </citation>
    <scope>NUCLEOTIDE SEQUENCE [LARGE SCALE GENOMIC DNA]</scope>
    <source>
        <strain evidence="2">NBRC 112502</strain>
    </source>
</reference>
<keyword evidence="2" id="KW-1185">Reference proteome</keyword>
<accession>A0ABQ6A7J5</accession>
<evidence type="ECO:0000313" key="1">
    <source>
        <dbReference type="EMBL" id="GLR66035.1"/>
    </source>
</evidence>
<comment type="caution">
    <text evidence="1">The sequence shown here is derived from an EMBL/GenBank/DDBJ whole genome shotgun (WGS) entry which is preliminary data.</text>
</comment>
<proteinExistence type="predicted"/>
<evidence type="ECO:0000313" key="2">
    <source>
        <dbReference type="Proteomes" id="UP001156641"/>
    </source>
</evidence>
<protein>
    <submittedName>
        <fullName evidence="1">Uncharacterized protein</fullName>
    </submittedName>
</protein>